<reference evidence="2" key="1">
    <citation type="journal article" date="2023" name="Science">
        <title>Genome structures resolve the early diversification of teleost fishes.</title>
        <authorList>
            <person name="Parey E."/>
            <person name="Louis A."/>
            <person name="Montfort J."/>
            <person name="Bouchez O."/>
            <person name="Roques C."/>
            <person name="Iampietro C."/>
            <person name="Lluch J."/>
            <person name="Castinel A."/>
            <person name="Donnadieu C."/>
            <person name="Desvignes T."/>
            <person name="Floi Bucao C."/>
            <person name="Jouanno E."/>
            <person name="Wen M."/>
            <person name="Mejri S."/>
            <person name="Dirks R."/>
            <person name="Jansen H."/>
            <person name="Henkel C."/>
            <person name="Chen W.J."/>
            <person name="Zahm M."/>
            <person name="Cabau C."/>
            <person name="Klopp C."/>
            <person name="Thompson A.W."/>
            <person name="Robinson-Rechavi M."/>
            <person name="Braasch I."/>
            <person name="Lecointre G."/>
            <person name="Bobe J."/>
            <person name="Postlethwait J.H."/>
            <person name="Berthelot C."/>
            <person name="Roest Crollius H."/>
            <person name="Guiguen Y."/>
        </authorList>
    </citation>
    <scope>NUCLEOTIDE SEQUENCE</scope>
    <source>
        <strain evidence="2">WJC10195</strain>
    </source>
</reference>
<gene>
    <name evidence="2" type="ORF">SKAU_G00189420</name>
</gene>
<evidence type="ECO:0000256" key="1">
    <source>
        <dbReference type="SAM" id="MobiDB-lite"/>
    </source>
</evidence>
<proteinExistence type="predicted"/>
<dbReference type="Proteomes" id="UP001152622">
    <property type="component" value="Chromosome 6"/>
</dbReference>
<organism evidence="2 3">
    <name type="scientific">Synaphobranchus kaupii</name>
    <name type="common">Kaup's arrowtooth eel</name>
    <dbReference type="NCBI Taxonomy" id="118154"/>
    <lineage>
        <taxon>Eukaryota</taxon>
        <taxon>Metazoa</taxon>
        <taxon>Chordata</taxon>
        <taxon>Craniata</taxon>
        <taxon>Vertebrata</taxon>
        <taxon>Euteleostomi</taxon>
        <taxon>Actinopterygii</taxon>
        <taxon>Neopterygii</taxon>
        <taxon>Teleostei</taxon>
        <taxon>Anguilliformes</taxon>
        <taxon>Synaphobranchidae</taxon>
        <taxon>Synaphobranchus</taxon>
    </lineage>
</organism>
<keyword evidence="3" id="KW-1185">Reference proteome</keyword>
<dbReference type="EMBL" id="JAINUF010000006">
    <property type="protein sequence ID" value="KAJ8356148.1"/>
    <property type="molecule type" value="Genomic_DNA"/>
</dbReference>
<protein>
    <submittedName>
        <fullName evidence="2">Uncharacterized protein</fullName>
    </submittedName>
</protein>
<comment type="caution">
    <text evidence="2">The sequence shown here is derived from an EMBL/GenBank/DDBJ whole genome shotgun (WGS) entry which is preliminary data.</text>
</comment>
<evidence type="ECO:0000313" key="2">
    <source>
        <dbReference type="EMBL" id="KAJ8356148.1"/>
    </source>
</evidence>
<accession>A0A9Q1FD51</accession>
<sequence length="148" mass="16332">MQRDEDKSSALAAENDDPASYPPHSERRATPRALGRTRLGWVSGGGKDKGHVEEHLEEERARTASRDRSAIHPRRVEEAIDIASHLMQRELAGGGWCLVYAEPGRKSLYSQLRDPLRSGSLASEDPAAYLLPCRRPVASAGSWLGWFG</sequence>
<dbReference type="AlphaFoldDB" id="A0A9Q1FD51"/>
<feature type="compositionally biased region" description="Basic and acidic residues" evidence="1">
    <location>
        <begin position="46"/>
        <end position="70"/>
    </location>
</feature>
<evidence type="ECO:0000313" key="3">
    <source>
        <dbReference type="Proteomes" id="UP001152622"/>
    </source>
</evidence>
<feature type="region of interest" description="Disordered" evidence="1">
    <location>
        <begin position="1"/>
        <end position="70"/>
    </location>
</feature>
<name>A0A9Q1FD51_SYNKA</name>